<dbReference type="Proteomes" id="UP000829720">
    <property type="component" value="Unassembled WGS sequence"/>
</dbReference>
<dbReference type="EMBL" id="JAERUA010000003">
    <property type="protein sequence ID" value="KAI1901323.1"/>
    <property type="molecule type" value="Genomic_DNA"/>
</dbReference>
<sequence length="162" mass="17667">MEWGRDPCPPTDPHSKVTPSTASSRRPTLKAPLSSRVTPLSSSLSTQGNRDTQASSRHTGHLKDPLVSTPTTPRLRGNSMGATDRPSPAPLSPNNSSGPMAMTRASMEIISSEVSKRLVTLSLLLDGRIGCYRWSLLVGLETEETGFFFCYFIFLPLHSLHM</sequence>
<feature type="compositionally biased region" description="Low complexity" evidence="1">
    <location>
        <begin position="32"/>
        <end position="46"/>
    </location>
</feature>
<feature type="region of interest" description="Disordered" evidence="1">
    <location>
        <begin position="1"/>
        <end position="97"/>
    </location>
</feature>
<accession>A0A8T3DW59</accession>
<feature type="compositionally biased region" description="Polar residues" evidence="1">
    <location>
        <begin position="47"/>
        <end position="57"/>
    </location>
</feature>
<protein>
    <submittedName>
        <fullName evidence="2">Uncharacterized protein</fullName>
    </submittedName>
</protein>
<gene>
    <name evidence="2" type="ORF">AGOR_G00033120</name>
</gene>
<evidence type="ECO:0000313" key="3">
    <source>
        <dbReference type="Proteomes" id="UP000829720"/>
    </source>
</evidence>
<proteinExistence type="predicted"/>
<feature type="compositionally biased region" description="Polar residues" evidence="1">
    <location>
        <begin position="17"/>
        <end position="26"/>
    </location>
</feature>
<evidence type="ECO:0000256" key="1">
    <source>
        <dbReference type="SAM" id="MobiDB-lite"/>
    </source>
</evidence>
<organism evidence="2 3">
    <name type="scientific">Albula goreensis</name>
    <dbReference type="NCBI Taxonomy" id="1534307"/>
    <lineage>
        <taxon>Eukaryota</taxon>
        <taxon>Metazoa</taxon>
        <taxon>Chordata</taxon>
        <taxon>Craniata</taxon>
        <taxon>Vertebrata</taxon>
        <taxon>Euteleostomi</taxon>
        <taxon>Actinopterygii</taxon>
        <taxon>Neopterygii</taxon>
        <taxon>Teleostei</taxon>
        <taxon>Albuliformes</taxon>
        <taxon>Albulidae</taxon>
        <taxon>Albula</taxon>
    </lineage>
</organism>
<keyword evidence="3" id="KW-1185">Reference proteome</keyword>
<name>A0A8T3DW59_9TELE</name>
<comment type="caution">
    <text evidence="2">The sequence shown here is derived from an EMBL/GenBank/DDBJ whole genome shotgun (WGS) entry which is preliminary data.</text>
</comment>
<evidence type="ECO:0000313" key="2">
    <source>
        <dbReference type="EMBL" id="KAI1901323.1"/>
    </source>
</evidence>
<reference evidence="2" key="1">
    <citation type="submission" date="2021-01" db="EMBL/GenBank/DDBJ databases">
        <authorList>
            <person name="Zahm M."/>
            <person name="Roques C."/>
            <person name="Cabau C."/>
            <person name="Klopp C."/>
            <person name="Donnadieu C."/>
            <person name="Jouanno E."/>
            <person name="Lampietro C."/>
            <person name="Louis A."/>
            <person name="Herpin A."/>
            <person name="Echchiki A."/>
            <person name="Berthelot C."/>
            <person name="Parey E."/>
            <person name="Roest-Crollius H."/>
            <person name="Braasch I."/>
            <person name="Postlethwait J."/>
            <person name="Bobe J."/>
            <person name="Montfort J."/>
            <person name="Bouchez O."/>
            <person name="Begum T."/>
            <person name="Mejri S."/>
            <person name="Adams A."/>
            <person name="Chen W.-J."/>
            <person name="Guiguen Y."/>
        </authorList>
    </citation>
    <scope>NUCLEOTIDE SEQUENCE</scope>
    <source>
        <tissue evidence="2">Blood</tissue>
    </source>
</reference>
<dbReference type="AlphaFoldDB" id="A0A8T3DW59"/>